<dbReference type="EMBL" id="JBHSMQ010000010">
    <property type="protein sequence ID" value="MFC5457498.1"/>
    <property type="molecule type" value="Genomic_DNA"/>
</dbReference>
<organism evidence="2 3">
    <name type="scientific">Prosthecobacter fluviatilis</name>
    <dbReference type="NCBI Taxonomy" id="445931"/>
    <lineage>
        <taxon>Bacteria</taxon>
        <taxon>Pseudomonadati</taxon>
        <taxon>Verrucomicrobiota</taxon>
        <taxon>Verrucomicrobiia</taxon>
        <taxon>Verrucomicrobiales</taxon>
        <taxon>Verrucomicrobiaceae</taxon>
        <taxon>Prosthecobacter</taxon>
    </lineage>
</organism>
<name>A0ABW0KVC1_9BACT</name>
<feature type="transmembrane region" description="Helical" evidence="1">
    <location>
        <begin position="84"/>
        <end position="105"/>
    </location>
</feature>
<proteinExistence type="predicted"/>
<protein>
    <submittedName>
        <fullName evidence="2">Uncharacterized protein</fullName>
    </submittedName>
</protein>
<keyword evidence="1" id="KW-0472">Membrane</keyword>
<feature type="transmembrane region" description="Helical" evidence="1">
    <location>
        <begin position="12"/>
        <end position="32"/>
    </location>
</feature>
<comment type="caution">
    <text evidence="2">The sequence shown here is derived from an EMBL/GenBank/DDBJ whole genome shotgun (WGS) entry which is preliminary data.</text>
</comment>
<feature type="transmembrane region" description="Helical" evidence="1">
    <location>
        <begin position="188"/>
        <end position="206"/>
    </location>
</feature>
<accession>A0ABW0KVC1</accession>
<evidence type="ECO:0000256" key="1">
    <source>
        <dbReference type="SAM" id="Phobius"/>
    </source>
</evidence>
<feature type="transmembrane region" description="Helical" evidence="1">
    <location>
        <begin position="53"/>
        <end position="78"/>
    </location>
</feature>
<gene>
    <name evidence="2" type="ORF">ACFQDI_21705</name>
</gene>
<keyword evidence="1" id="KW-0812">Transmembrane</keyword>
<dbReference type="Proteomes" id="UP001596052">
    <property type="component" value="Unassembled WGS sequence"/>
</dbReference>
<keyword evidence="1" id="KW-1133">Transmembrane helix</keyword>
<feature type="transmembrane region" description="Helical" evidence="1">
    <location>
        <begin position="117"/>
        <end position="138"/>
    </location>
</feature>
<keyword evidence="3" id="KW-1185">Reference proteome</keyword>
<reference evidence="3" key="1">
    <citation type="journal article" date="2019" name="Int. J. Syst. Evol. Microbiol.">
        <title>The Global Catalogue of Microorganisms (GCM) 10K type strain sequencing project: providing services to taxonomists for standard genome sequencing and annotation.</title>
        <authorList>
            <consortium name="The Broad Institute Genomics Platform"/>
            <consortium name="The Broad Institute Genome Sequencing Center for Infectious Disease"/>
            <person name="Wu L."/>
            <person name="Ma J."/>
        </authorList>
    </citation>
    <scope>NUCLEOTIDE SEQUENCE [LARGE SCALE GENOMIC DNA]</scope>
    <source>
        <strain evidence="3">CGMCC 4.1469</strain>
    </source>
</reference>
<feature type="transmembrane region" description="Helical" evidence="1">
    <location>
        <begin position="158"/>
        <end position="176"/>
    </location>
</feature>
<sequence>MSVFDQLFRDGFSSVYLTLASIIQSLAAGYLFQTLTQEYFKTGRVSTSTILDSMVVLISIVAVWQEYAISCIAFTWRIDILDSLIPFLLGLSEFAMVTTIAARSSSEAIPIVRTSSFEAWLWAVASFLLFSAAAYVNYAAKGVLRADAAALQSLPLRHLWWAVGSFVIVFSVLLWHRRVPLQQFGQHLVRGCLTAGFIFHLIRIGYAHKHTIP</sequence>
<evidence type="ECO:0000313" key="2">
    <source>
        <dbReference type="EMBL" id="MFC5457498.1"/>
    </source>
</evidence>
<dbReference type="RefSeq" id="WP_377170863.1">
    <property type="nucleotide sequence ID" value="NZ_JBHSMQ010000010.1"/>
</dbReference>
<evidence type="ECO:0000313" key="3">
    <source>
        <dbReference type="Proteomes" id="UP001596052"/>
    </source>
</evidence>